<dbReference type="AlphaFoldDB" id="A0AAJ0M4I5"/>
<dbReference type="Proteomes" id="UP001273166">
    <property type="component" value="Unassembled WGS sequence"/>
</dbReference>
<comment type="caution">
    <text evidence="2">The sequence shown here is derived from an EMBL/GenBank/DDBJ whole genome shotgun (WGS) entry which is preliminary data.</text>
</comment>
<protein>
    <submittedName>
        <fullName evidence="2">Uncharacterized protein</fullName>
    </submittedName>
</protein>
<organism evidence="2 3">
    <name type="scientific">Chaetomium strumarium</name>
    <dbReference type="NCBI Taxonomy" id="1170767"/>
    <lineage>
        <taxon>Eukaryota</taxon>
        <taxon>Fungi</taxon>
        <taxon>Dikarya</taxon>
        <taxon>Ascomycota</taxon>
        <taxon>Pezizomycotina</taxon>
        <taxon>Sordariomycetes</taxon>
        <taxon>Sordariomycetidae</taxon>
        <taxon>Sordariales</taxon>
        <taxon>Chaetomiaceae</taxon>
        <taxon>Chaetomium</taxon>
    </lineage>
</organism>
<feature type="compositionally biased region" description="Basic and acidic residues" evidence="1">
    <location>
        <begin position="20"/>
        <end position="35"/>
    </location>
</feature>
<feature type="compositionally biased region" description="Polar residues" evidence="1">
    <location>
        <begin position="51"/>
        <end position="68"/>
    </location>
</feature>
<proteinExistence type="predicted"/>
<reference evidence="2" key="1">
    <citation type="journal article" date="2023" name="Mol. Phylogenet. Evol.">
        <title>Genome-scale phylogeny and comparative genomics of the fungal order Sordariales.</title>
        <authorList>
            <person name="Hensen N."/>
            <person name="Bonometti L."/>
            <person name="Westerberg I."/>
            <person name="Brannstrom I.O."/>
            <person name="Guillou S."/>
            <person name="Cros-Aarteil S."/>
            <person name="Calhoun S."/>
            <person name="Haridas S."/>
            <person name="Kuo A."/>
            <person name="Mondo S."/>
            <person name="Pangilinan J."/>
            <person name="Riley R."/>
            <person name="LaButti K."/>
            <person name="Andreopoulos B."/>
            <person name="Lipzen A."/>
            <person name="Chen C."/>
            <person name="Yan M."/>
            <person name="Daum C."/>
            <person name="Ng V."/>
            <person name="Clum A."/>
            <person name="Steindorff A."/>
            <person name="Ohm R.A."/>
            <person name="Martin F."/>
            <person name="Silar P."/>
            <person name="Natvig D.O."/>
            <person name="Lalanne C."/>
            <person name="Gautier V."/>
            <person name="Ament-Velasquez S.L."/>
            <person name="Kruys A."/>
            <person name="Hutchinson M.I."/>
            <person name="Powell A.J."/>
            <person name="Barry K."/>
            <person name="Miller A.N."/>
            <person name="Grigoriev I.V."/>
            <person name="Debuchy R."/>
            <person name="Gladieux P."/>
            <person name="Hiltunen Thoren M."/>
            <person name="Johannesson H."/>
        </authorList>
    </citation>
    <scope>NUCLEOTIDE SEQUENCE</scope>
    <source>
        <strain evidence="2">CBS 333.67</strain>
    </source>
</reference>
<reference evidence="2" key="2">
    <citation type="submission" date="2023-06" db="EMBL/GenBank/DDBJ databases">
        <authorList>
            <consortium name="Lawrence Berkeley National Laboratory"/>
            <person name="Mondo S.J."/>
            <person name="Hensen N."/>
            <person name="Bonometti L."/>
            <person name="Westerberg I."/>
            <person name="Brannstrom I.O."/>
            <person name="Guillou S."/>
            <person name="Cros-Aarteil S."/>
            <person name="Calhoun S."/>
            <person name="Haridas S."/>
            <person name="Kuo A."/>
            <person name="Pangilinan J."/>
            <person name="Riley R."/>
            <person name="Labutti K."/>
            <person name="Andreopoulos B."/>
            <person name="Lipzen A."/>
            <person name="Chen C."/>
            <person name="Yanf M."/>
            <person name="Daum C."/>
            <person name="Ng V."/>
            <person name="Clum A."/>
            <person name="Steindorff A."/>
            <person name="Ohm R."/>
            <person name="Martin F."/>
            <person name="Silar P."/>
            <person name="Natvig D."/>
            <person name="Lalanne C."/>
            <person name="Gautier V."/>
            <person name="Ament-Velasquez S.L."/>
            <person name="Kruys A."/>
            <person name="Hutchinson M.I."/>
            <person name="Powell A.J."/>
            <person name="Barry K."/>
            <person name="Miller A.N."/>
            <person name="Grigoriev I.V."/>
            <person name="Debuchy R."/>
            <person name="Gladieux P."/>
            <person name="Thoren M.H."/>
            <person name="Johannesson H."/>
        </authorList>
    </citation>
    <scope>NUCLEOTIDE SEQUENCE</scope>
    <source>
        <strain evidence="2">CBS 333.67</strain>
    </source>
</reference>
<dbReference type="RefSeq" id="XP_062724571.1">
    <property type="nucleotide sequence ID" value="XM_062867767.1"/>
</dbReference>
<sequence>MAAAISIAWLSPAFPNSHSTAEEHVRSEGRRHEAIRVQPPGSEVQELRCPNQRSRSNSRVYCDNQGTWRRNSRPGPSPGPSPRRIPRLRPSRTNDTSHGFNRTIAFCL</sequence>
<feature type="region of interest" description="Disordered" evidence="1">
    <location>
        <begin position="14"/>
        <end position="102"/>
    </location>
</feature>
<dbReference type="EMBL" id="JAUDZG010000002">
    <property type="protein sequence ID" value="KAK3308791.1"/>
    <property type="molecule type" value="Genomic_DNA"/>
</dbReference>
<evidence type="ECO:0000313" key="3">
    <source>
        <dbReference type="Proteomes" id="UP001273166"/>
    </source>
</evidence>
<name>A0AAJ0M4I5_9PEZI</name>
<keyword evidence="3" id="KW-1185">Reference proteome</keyword>
<accession>A0AAJ0M4I5</accession>
<evidence type="ECO:0000313" key="2">
    <source>
        <dbReference type="EMBL" id="KAK3308791.1"/>
    </source>
</evidence>
<evidence type="ECO:0000256" key="1">
    <source>
        <dbReference type="SAM" id="MobiDB-lite"/>
    </source>
</evidence>
<dbReference type="GeneID" id="87886596"/>
<gene>
    <name evidence="2" type="ORF">B0T15DRAFT_509210</name>
</gene>